<dbReference type="InterPro" id="IPR000713">
    <property type="entry name" value="Mur_ligase_N"/>
</dbReference>
<keyword evidence="3 7" id="KW-0133">Cell shape</keyword>
<dbReference type="NCBIfam" id="TIGR01085">
    <property type="entry name" value="murE"/>
    <property type="match status" value="1"/>
</dbReference>
<dbReference type="GO" id="GO:0071555">
    <property type="term" value="P:cell wall organization"/>
    <property type="evidence" value="ECO:0007669"/>
    <property type="project" value="UniProtKB-KW"/>
</dbReference>
<evidence type="ECO:0000256" key="8">
    <source>
        <dbReference type="RuleBase" id="RU004135"/>
    </source>
</evidence>
<dbReference type="Pfam" id="PF08245">
    <property type="entry name" value="Mur_ligase_M"/>
    <property type="match status" value="1"/>
</dbReference>
<evidence type="ECO:0000256" key="7">
    <source>
        <dbReference type="HAMAP-Rule" id="MF_00208"/>
    </source>
</evidence>
<reference evidence="12 13" key="1">
    <citation type="submission" date="2020-05" db="EMBL/GenBank/DDBJ databases">
        <title>Genome sequencing of Spirosoma sp. TS118.</title>
        <authorList>
            <person name="Lee J.-H."/>
            <person name="Jeong S."/>
            <person name="Zhao L."/>
            <person name="Jung J.-H."/>
            <person name="Kim M.-K."/>
            <person name="Lim S."/>
        </authorList>
    </citation>
    <scope>NUCLEOTIDE SEQUENCE [LARGE SCALE GENOMIC DNA]</scope>
    <source>
        <strain evidence="12 13">TS118</strain>
    </source>
</reference>
<keyword evidence="5 7" id="KW-0131">Cell cycle</keyword>
<dbReference type="Gene3D" id="3.40.1190.10">
    <property type="entry name" value="Mur-like, catalytic domain"/>
    <property type="match status" value="1"/>
</dbReference>
<keyword evidence="7 12" id="KW-0436">Ligase</keyword>
<evidence type="ECO:0000259" key="9">
    <source>
        <dbReference type="Pfam" id="PF01225"/>
    </source>
</evidence>
<comment type="PTM">
    <text evidence="7">Carboxylation is probably crucial for Mg(2+) binding and, consequently, for the gamma-phosphate positioning of ATP.</text>
</comment>
<dbReference type="UniPathway" id="UPA00219"/>
<dbReference type="GO" id="GO:0000287">
    <property type="term" value="F:magnesium ion binding"/>
    <property type="evidence" value="ECO:0007669"/>
    <property type="project" value="UniProtKB-UniRule"/>
</dbReference>
<protein>
    <recommendedName>
        <fullName evidence="7">UDP-N-acetylmuramoyl-L-alanyl-D-glutamate--2,6-diaminopimelate ligase</fullName>
        <ecNumber evidence="7">6.3.2.13</ecNumber>
    </recommendedName>
    <alternativeName>
        <fullName evidence="7">Meso-A2pm-adding enzyme</fullName>
    </alternativeName>
    <alternativeName>
        <fullName evidence="7">Meso-diaminopimelate-adding enzyme</fullName>
    </alternativeName>
    <alternativeName>
        <fullName evidence="7">UDP-MurNAc-L-Ala-D-Glu:meso-diaminopimelate ligase</fullName>
    </alternativeName>
    <alternativeName>
        <fullName evidence="7">UDP-MurNAc-tripeptide synthetase</fullName>
    </alternativeName>
    <alternativeName>
        <fullName evidence="7">UDP-N-acetylmuramyl-tripeptide synthetase</fullName>
    </alternativeName>
</protein>
<dbReference type="GO" id="GO:0009252">
    <property type="term" value="P:peptidoglycan biosynthetic process"/>
    <property type="evidence" value="ECO:0007669"/>
    <property type="project" value="UniProtKB-UniRule"/>
</dbReference>
<keyword evidence="7" id="KW-0963">Cytoplasm</keyword>
<feature type="domain" description="Mur ligase C-terminal" evidence="10">
    <location>
        <begin position="327"/>
        <end position="457"/>
    </location>
</feature>
<sequence>MQLKNILYKIPLLATAGSMEADITNLTMDSRKVGPGSLFVAVRGTLTDGHNFIDKAVEQGASAILCEELPTKTNPAVTYVQAQNSARTMGLVAANFYGQPSQKLKLVGVTGTNGKTSVATLLFRLFRGLGYRCGLLSTVQNQIDDQVIPATHTTPDVITTNQLLTQMLAHGCTHVFMEVSSHAVVQERIAGLTFAGGIFTNITHDHLDFHGTFDNYIRAKKGFFDQLPASAFALTNVDDKRGLVMLQNTAALKESYSLQTLATFKGKIIADSLFGLNMLVDDQEVWFKLIGRFNGYNLLSVYGAAVLLGEDPAEVLTLLSGITPPPGRFEQVVSDSRIVGIVDYAHTPDALQNVLETIAGLRQANEQIITVVGCGGNRDAAKRPIMAEIACRFSNRVILTSDNPRNEDPMAILEQMQAGIPPVDTKKTLTIEDRRDAIQRAVSLARPHDIILVAGKGHETYQEIKGIKHDFDDRAVLREAFANAGNQ</sequence>
<keyword evidence="6 7" id="KW-0961">Cell wall biogenesis/degradation</keyword>
<evidence type="ECO:0000259" key="11">
    <source>
        <dbReference type="Pfam" id="PF08245"/>
    </source>
</evidence>
<dbReference type="GO" id="GO:0008765">
    <property type="term" value="F:UDP-N-acetylmuramoylalanyl-D-glutamate-2,6-diaminopimelate ligase activity"/>
    <property type="evidence" value="ECO:0007669"/>
    <property type="project" value="UniProtKB-UniRule"/>
</dbReference>
<feature type="binding site" evidence="7">
    <location>
        <position position="180"/>
    </location>
    <ligand>
        <name>UDP-N-acetyl-alpha-D-muramoyl-L-alanyl-D-glutamate</name>
        <dbReference type="ChEBI" id="CHEBI:83900"/>
    </ligand>
</feature>
<dbReference type="Pfam" id="PF01225">
    <property type="entry name" value="Mur_ligase"/>
    <property type="match status" value="1"/>
</dbReference>
<dbReference type="EMBL" id="CP053435">
    <property type="protein sequence ID" value="QJW88103.1"/>
    <property type="molecule type" value="Genomic_DNA"/>
</dbReference>
<feature type="binding site" evidence="7">
    <location>
        <position position="455"/>
    </location>
    <ligand>
        <name>meso-2,6-diaminopimelate</name>
        <dbReference type="ChEBI" id="CHEBI:57791"/>
    </ligand>
</feature>
<dbReference type="EC" id="6.3.2.13" evidence="7"/>
<evidence type="ECO:0000313" key="12">
    <source>
        <dbReference type="EMBL" id="QJW88103.1"/>
    </source>
</evidence>
<comment type="pathway">
    <text evidence="7 8">Cell wall biogenesis; peptidoglycan biosynthesis.</text>
</comment>
<dbReference type="InterPro" id="IPR036615">
    <property type="entry name" value="Mur_ligase_C_dom_sf"/>
</dbReference>
<feature type="binding site" evidence="7">
    <location>
        <begin position="402"/>
        <end position="405"/>
    </location>
    <ligand>
        <name>meso-2,6-diaminopimelate</name>
        <dbReference type="ChEBI" id="CHEBI:57791"/>
    </ligand>
</feature>
<dbReference type="GO" id="GO:0005737">
    <property type="term" value="C:cytoplasm"/>
    <property type="evidence" value="ECO:0007669"/>
    <property type="project" value="UniProtKB-SubCell"/>
</dbReference>
<feature type="binding site" evidence="7">
    <location>
        <begin position="111"/>
        <end position="117"/>
    </location>
    <ligand>
        <name>ATP</name>
        <dbReference type="ChEBI" id="CHEBI:30616"/>
    </ligand>
</feature>
<keyword evidence="13" id="KW-1185">Reference proteome</keyword>
<comment type="function">
    <text evidence="7">Catalyzes the addition of meso-diaminopimelic acid to the nucleotide precursor UDP-N-acetylmuramoyl-L-alanyl-D-glutamate (UMAG) in the biosynthesis of bacterial cell-wall peptidoglycan.</text>
</comment>
<evidence type="ECO:0000256" key="3">
    <source>
        <dbReference type="ARBA" id="ARBA00022960"/>
    </source>
</evidence>
<comment type="subcellular location">
    <subcellularLocation>
        <location evidence="7 8">Cytoplasm</location>
    </subcellularLocation>
</comment>
<dbReference type="InterPro" id="IPR005761">
    <property type="entry name" value="UDP-N-AcMur-Glu-dNH2Pim_ligase"/>
</dbReference>
<feature type="binding site" evidence="7">
    <location>
        <position position="188"/>
    </location>
    <ligand>
        <name>UDP-N-acetyl-alpha-D-muramoyl-L-alanyl-D-glutamate</name>
        <dbReference type="ChEBI" id="CHEBI:83900"/>
    </ligand>
</feature>
<dbReference type="SUPFAM" id="SSF53623">
    <property type="entry name" value="MurD-like peptide ligases, catalytic domain"/>
    <property type="match status" value="1"/>
</dbReference>
<evidence type="ECO:0000313" key="13">
    <source>
        <dbReference type="Proteomes" id="UP000502756"/>
    </source>
</evidence>
<feature type="binding site" evidence="7">
    <location>
        <position position="378"/>
    </location>
    <ligand>
        <name>meso-2,6-diaminopimelate</name>
        <dbReference type="ChEBI" id="CHEBI:57791"/>
    </ligand>
</feature>
<dbReference type="HAMAP" id="MF_00208">
    <property type="entry name" value="MurE"/>
    <property type="match status" value="1"/>
</dbReference>
<dbReference type="KEGG" id="stae:HNV11_01280"/>
<feature type="domain" description="Mur ligase N-terminal catalytic" evidence="9">
    <location>
        <begin position="23"/>
        <end position="82"/>
    </location>
</feature>
<dbReference type="SUPFAM" id="SSF63418">
    <property type="entry name" value="MurE/MurF N-terminal domain"/>
    <property type="match status" value="1"/>
</dbReference>
<dbReference type="GO" id="GO:0005524">
    <property type="term" value="F:ATP binding"/>
    <property type="evidence" value="ECO:0007669"/>
    <property type="project" value="UniProtKB-UniRule"/>
</dbReference>
<dbReference type="InterPro" id="IPR013221">
    <property type="entry name" value="Mur_ligase_cen"/>
</dbReference>
<keyword evidence="2 7" id="KW-0132">Cell division</keyword>
<feature type="binding site" evidence="7">
    <location>
        <position position="459"/>
    </location>
    <ligand>
        <name>meso-2,6-diaminopimelate</name>
        <dbReference type="ChEBI" id="CHEBI:57791"/>
    </ligand>
</feature>
<proteinExistence type="inferred from homology"/>
<dbReference type="SUPFAM" id="SSF53244">
    <property type="entry name" value="MurD-like peptide ligases, peptide-binding domain"/>
    <property type="match status" value="1"/>
</dbReference>
<dbReference type="PANTHER" id="PTHR23135">
    <property type="entry name" value="MUR LIGASE FAMILY MEMBER"/>
    <property type="match status" value="1"/>
</dbReference>
<organism evidence="12 13">
    <name type="scientific">Spirosoma taeanense</name>
    <dbReference type="NCBI Taxonomy" id="2735870"/>
    <lineage>
        <taxon>Bacteria</taxon>
        <taxon>Pseudomonadati</taxon>
        <taxon>Bacteroidota</taxon>
        <taxon>Cytophagia</taxon>
        <taxon>Cytophagales</taxon>
        <taxon>Cytophagaceae</taxon>
        <taxon>Spirosoma</taxon>
    </lineage>
</organism>
<feature type="short sequence motif" description="Meso-diaminopimelate recognition motif" evidence="7">
    <location>
        <begin position="402"/>
        <end position="405"/>
    </location>
</feature>
<dbReference type="GO" id="GO:0008360">
    <property type="term" value="P:regulation of cell shape"/>
    <property type="evidence" value="ECO:0007669"/>
    <property type="project" value="UniProtKB-KW"/>
</dbReference>
<feature type="modified residue" description="N6-carboxylysine" evidence="7">
    <location>
        <position position="220"/>
    </location>
</feature>
<dbReference type="AlphaFoldDB" id="A0A6M5Y4T0"/>
<comment type="cofactor">
    <cofactor evidence="7">
        <name>Mg(2+)</name>
        <dbReference type="ChEBI" id="CHEBI:18420"/>
    </cofactor>
</comment>
<accession>A0A6M5Y4T0</accession>
<evidence type="ECO:0000256" key="5">
    <source>
        <dbReference type="ARBA" id="ARBA00023306"/>
    </source>
</evidence>
<keyword evidence="7" id="KW-0547">Nucleotide-binding</keyword>
<dbReference type="Pfam" id="PF02875">
    <property type="entry name" value="Mur_ligase_C"/>
    <property type="match status" value="1"/>
</dbReference>
<dbReference type="GO" id="GO:0051301">
    <property type="term" value="P:cell division"/>
    <property type="evidence" value="ECO:0007669"/>
    <property type="project" value="UniProtKB-KW"/>
</dbReference>
<feature type="binding site" evidence="7">
    <location>
        <begin position="153"/>
        <end position="154"/>
    </location>
    <ligand>
        <name>UDP-N-acetyl-alpha-D-muramoyl-L-alanyl-D-glutamate</name>
        <dbReference type="ChEBI" id="CHEBI:83900"/>
    </ligand>
</feature>
<comment type="caution">
    <text evidence="7">Lacks conserved residue(s) required for the propagation of feature annotation.</text>
</comment>
<feature type="binding site" evidence="7">
    <location>
        <position position="186"/>
    </location>
    <ligand>
        <name>UDP-N-acetyl-alpha-D-muramoyl-L-alanyl-D-glutamate</name>
        <dbReference type="ChEBI" id="CHEBI:83900"/>
    </ligand>
</feature>
<evidence type="ECO:0000256" key="6">
    <source>
        <dbReference type="ARBA" id="ARBA00023316"/>
    </source>
</evidence>
<dbReference type="RefSeq" id="WP_171737935.1">
    <property type="nucleotide sequence ID" value="NZ_CP053435.1"/>
</dbReference>
<dbReference type="Gene3D" id="3.90.190.20">
    <property type="entry name" value="Mur ligase, C-terminal domain"/>
    <property type="match status" value="1"/>
</dbReference>
<feature type="binding site" evidence="7">
    <location>
        <position position="30"/>
    </location>
    <ligand>
        <name>UDP-N-acetyl-alpha-D-muramoyl-L-alanyl-D-glutamate</name>
        <dbReference type="ChEBI" id="CHEBI:83900"/>
    </ligand>
</feature>
<comment type="catalytic activity">
    <reaction evidence="7">
        <text>UDP-N-acetyl-alpha-D-muramoyl-L-alanyl-D-glutamate + meso-2,6-diaminopimelate + ATP = UDP-N-acetyl-alpha-D-muramoyl-L-alanyl-gamma-D-glutamyl-meso-2,6-diaminopimelate + ADP + phosphate + H(+)</text>
        <dbReference type="Rhea" id="RHEA:23676"/>
        <dbReference type="ChEBI" id="CHEBI:15378"/>
        <dbReference type="ChEBI" id="CHEBI:30616"/>
        <dbReference type="ChEBI" id="CHEBI:43474"/>
        <dbReference type="ChEBI" id="CHEBI:57791"/>
        <dbReference type="ChEBI" id="CHEBI:83900"/>
        <dbReference type="ChEBI" id="CHEBI:83905"/>
        <dbReference type="ChEBI" id="CHEBI:456216"/>
        <dbReference type="EC" id="6.3.2.13"/>
    </reaction>
</comment>
<evidence type="ECO:0000256" key="2">
    <source>
        <dbReference type="ARBA" id="ARBA00022618"/>
    </source>
</evidence>
<keyword evidence="7" id="KW-0067">ATP-binding</keyword>
<evidence type="ECO:0000259" key="10">
    <source>
        <dbReference type="Pfam" id="PF02875"/>
    </source>
</evidence>
<dbReference type="NCBIfam" id="NF001126">
    <property type="entry name" value="PRK00139.1-4"/>
    <property type="match status" value="1"/>
</dbReference>
<comment type="similarity">
    <text evidence="1 7">Belongs to the MurCDEF family. MurE subfamily.</text>
</comment>
<evidence type="ECO:0000256" key="4">
    <source>
        <dbReference type="ARBA" id="ARBA00022984"/>
    </source>
</evidence>
<dbReference type="InterPro" id="IPR036565">
    <property type="entry name" value="Mur-like_cat_sf"/>
</dbReference>
<dbReference type="PANTHER" id="PTHR23135:SF4">
    <property type="entry name" value="UDP-N-ACETYLMURAMOYL-L-ALANYL-D-GLUTAMATE--2,6-DIAMINOPIMELATE LIGASE MURE HOMOLOG, CHLOROPLASTIC"/>
    <property type="match status" value="1"/>
</dbReference>
<gene>
    <name evidence="7" type="primary">murE</name>
    <name evidence="12" type="ORF">HNV11_01280</name>
</gene>
<name>A0A6M5Y4T0_9BACT</name>
<dbReference type="InterPro" id="IPR004101">
    <property type="entry name" value="Mur_ligase_C"/>
</dbReference>
<keyword evidence="4 7" id="KW-0573">Peptidoglycan synthesis</keyword>
<keyword evidence="7" id="KW-0460">Magnesium</keyword>
<dbReference type="Proteomes" id="UP000502756">
    <property type="component" value="Chromosome"/>
</dbReference>
<dbReference type="InterPro" id="IPR035911">
    <property type="entry name" value="MurE/MurF_N"/>
</dbReference>
<feature type="domain" description="Mur ligase central" evidence="11">
    <location>
        <begin position="109"/>
        <end position="304"/>
    </location>
</feature>
<dbReference type="Gene3D" id="3.40.1390.10">
    <property type="entry name" value="MurE/MurF, N-terminal domain"/>
    <property type="match status" value="1"/>
</dbReference>
<evidence type="ECO:0000256" key="1">
    <source>
        <dbReference type="ARBA" id="ARBA00005898"/>
    </source>
</evidence>